<dbReference type="InterPro" id="IPR027598">
    <property type="entry name" value="Amphi-Trp_dom"/>
</dbReference>
<evidence type="ECO:0000259" key="1">
    <source>
        <dbReference type="Pfam" id="PF20068"/>
    </source>
</evidence>
<proteinExistence type="predicted"/>
<feature type="domain" description="Amphi-Trp" evidence="1">
    <location>
        <begin position="15"/>
        <end position="86"/>
    </location>
</feature>
<dbReference type="EMBL" id="SGWQ01000002">
    <property type="protein sequence ID" value="RZS43525.1"/>
    <property type="molecule type" value="Genomic_DNA"/>
</dbReference>
<dbReference type="Proteomes" id="UP000294257">
    <property type="component" value="Unassembled WGS sequence"/>
</dbReference>
<evidence type="ECO:0000313" key="2">
    <source>
        <dbReference type="EMBL" id="RZS43525.1"/>
    </source>
</evidence>
<keyword evidence="3" id="KW-1185">Reference proteome</keyword>
<sequence length="92" mass="10544">MTTTERKAVTESTRDVEKIYSTTDVVAKLRRLADALESETSFRIQIAGERIRVPARAQFSIEHERGSDEEEIEFQLKWTLDESPDTDGDKIV</sequence>
<comment type="caution">
    <text evidence="2">The sequence shown here is derived from an EMBL/GenBank/DDBJ whole genome shotgun (WGS) entry which is preliminary data.</text>
</comment>
<dbReference type="NCBIfam" id="TIGR04354">
    <property type="entry name" value="amphi-Trp"/>
    <property type="match status" value="1"/>
</dbReference>
<name>A0A4Q7L2S5_9PSEU</name>
<dbReference type="AlphaFoldDB" id="A0A4Q7L2S5"/>
<dbReference type="Pfam" id="PF20068">
    <property type="entry name" value="Amphi-Trp"/>
    <property type="match status" value="1"/>
</dbReference>
<gene>
    <name evidence="2" type="ORF">EV193_102505</name>
</gene>
<organism evidence="2 3">
    <name type="scientific">Herbihabitans rhizosphaerae</name>
    <dbReference type="NCBI Taxonomy" id="1872711"/>
    <lineage>
        <taxon>Bacteria</taxon>
        <taxon>Bacillati</taxon>
        <taxon>Actinomycetota</taxon>
        <taxon>Actinomycetes</taxon>
        <taxon>Pseudonocardiales</taxon>
        <taxon>Pseudonocardiaceae</taxon>
        <taxon>Herbihabitans</taxon>
    </lineage>
</organism>
<accession>A0A4Q7L2S5</accession>
<protein>
    <submittedName>
        <fullName evidence="2">Amphi-Trp domain-containing protein</fullName>
    </submittedName>
</protein>
<evidence type="ECO:0000313" key="3">
    <source>
        <dbReference type="Proteomes" id="UP000294257"/>
    </source>
</evidence>
<reference evidence="2 3" key="1">
    <citation type="submission" date="2019-02" db="EMBL/GenBank/DDBJ databases">
        <title>Genomic Encyclopedia of Type Strains, Phase IV (KMG-IV): sequencing the most valuable type-strain genomes for metagenomic binning, comparative biology and taxonomic classification.</title>
        <authorList>
            <person name="Goeker M."/>
        </authorList>
    </citation>
    <scope>NUCLEOTIDE SEQUENCE [LARGE SCALE GENOMIC DNA]</scope>
    <source>
        <strain evidence="2 3">DSM 101727</strain>
    </source>
</reference>